<evidence type="ECO:0000259" key="5">
    <source>
        <dbReference type="PROSITE" id="PS50966"/>
    </source>
</evidence>
<proteinExistence type="predicted"/>
<reference evidence="6" key="1">
    <citation type="journal article" date="2023" name="Plant J.">
        <title>The genome of the king protea, Protea cynaroides.</title>
        <authorList>
            <person name="Chang J."/>
            <person name="Duong T.A."/>
            <person name="Schoeman C."/>
            <person name="Ma X."/>
            <person name="Roodt D."/>
            <person name="Barker N."/>
            <person name="Li Z."/>
            <person name="Van de Peer Y."/>
            <person name="Mizrachi E."/>
        </authorList>
    </citation>
    <scope>NUCLEOTIDE SEQUENCE</scope>
    <source>
        <tissue evidence="6">Young leaves</tissue>
    </source>
</reference>
<keyword evidence="2 4" id="KW-0863">Zinc-finger</keyword>
<name>A0A9Q0QN15_9MAGN</name>
<dbReference type="EMBL" id="JAMYWD010000007">
    <property type="protein sequence ID" value="KAJ4965459.1"/>
    <property type="molecule type" value="Genomic_DNA"/>
</dbReference>
<dbReference type="InterPro" id="IPR006564">
    <property type="entry name" value="Znf_PMZ"/>
</dbReference>
<comment type="caution">
    <text evidence="6">The sequence shown here is derived from an EMBL/GenBank/DDBJ whole genome shotgun (WGS) entry which is preliminary data.</text>
</comment>
<keyword evidence="3" id="KW-0862">Zinc</keyword>
<dbReference type="AlphaFoldDB" id="A0A9Q0QN15"/>
<dbReference type="PROSITE" id="PS50966">
    <property type="entry name" value="ZF_SWIM"/>
    <property type="match status" value="1"/>
</dbReference>
<dbReference type="SMART" id="SM00575">
    <property type="entry name" value="ZnF_PMZ"/>
    <property type="match status" value="1"/>
</dbReference>
<protein>
    <recommendedName>
        <fullName evidence="5">SWIM-type domain-containing protein</fullName>
    </recommendedName>
</protein>
<dbReference type="GO" id="GO:0008270">
    <property type="term" value="F:zinc ion binding"/>
    <property type="evidence" value="ECO:0007669"/>
    <property type="project" value="UniProtKB-KW"/>
</dbReference>
<evidence type="ECO:0000256" key="3">
    <source>
        <dbReference type="ARBA" id="ARBA00022833"/>
    </source>
</evidence>
<gene>
    <name evidence="6" type="ORF">NE237_017308</name>
</gene>
<evidence type="ECO:0000313" key="6">
    <source>
        <dbReference type="EMBL" id="KAJ4965459.1"/>
    </source>
</evidence>
<dbReference type="Pfam" id="PF04434">
    <property type="entry name" value="SWIM"/>
    <property type="match status" value="1"/>
</dbReference>
<dbReference type="PANTHER" id="PTHR47718">
    <property type="entry name" value="OS01G0519700 PROTEIN"/>
    <property type="match status" value="1"/>
</dbReference>
<evidence type="ECO:0000256" key="2">
    <source>
        <dbReference type="ARBA" id="ARBA00022771"/>
    </source>
</evidence>
<evidence type="ECO:0000256" key="4">
    <source>
        <dbReference type="PROSITE-ProRule" id="PRU00325"/>
    </source>
</evidence>
<keyword evidence="1" id="KW-0479">Metal-binding</keyword>
<keyword evidence="7" id="KW-1185">Reference proteome</keyword>
<feature type="domain" description="SWIM-type" evidence="5">
    <location>
        <begin position="135"/>
        <end position="170"/>
    </location>
</feature>
<accession>A0A9Q0QN15</accession>
<organism evidence="6 7">
    <name type="scientific">Protea cynaroides</name>
    <dbReference type="NCBI Taxonomy" id="273540"/>
    <lineage>
        <taxon>Eukaryota</taxon>
        <taxon>Viridiplantae</taxon>
        <taxon>Streptophyta</taxon>
        <taxon>Embryophyta</taxon>
        <taxon>Tracheophyta</taxon>
        <taxon>Spermatophyta</taxon>
        <taxon>Magnoliopsida</taxon>
        <taxon>Proteales</taxon>
        <taxon>Proteaceae</taxon>
        <taxon>Protea</taxon>
    </lineage>
</organism>
<dbReference type="OrthoDB" id="1719346at2759"/>
<dbReference type="Proteomes" id="UP001141806">
    <property type="component" value="Unassembled WGS sequence"/>
</dbReference>
<evidence type="ECO:0000313" key="7">
    <source>
        <dbReference type="Proteomes" id="UP001141806"/>
    </source>
</evidence>
<dbReference type="InterPro" id="IPR007527">
    <property type="entry name" value="Znf_SWIM"/>
</dbReference>
<dbReference type="PANTHER" id="PTHR47718:SF9">
    <property type="entry name" value="PROTEIN FAR1-RELATED SEQUENCE"/>
    <property type="match status" value="1"/>
</dbReference>
<sequence>MMVILEKEFNVGVGGLPFNKSDAYNFLRITKTIRKVNDADKLVLICKRLKEKDNNFWYEYVVDDDNRLKHIALSHSASLYGYQHYGDVIVFDTTYKLNIYKMLNQLIETFQYASILTEHSIWLLKQHGTLEGGCTVIHIEGSELISCSCREFEFCGIICHHAIAFMLHTNYALRLVTTELIKKASISEDRFKVAIESINNTVIV</sequence>
<evidence type="ECO:0000256" key="1">
    <source>
        <dbReference type="ARBA" id="ARBA00022723"/>
    </source>
</evidence>